<gene>
    <name evidence="1" type="ordered locus">Hbut_0301</name>
</gene>
<proteinExistence type="predicted"/>
<dbReference type="OrthoDB" id="386392at2157"/>
<dbReference type="AlphaFoldDB" id="A2BJL2"/>
<dbReference type="GeneID" id="4781364"/>
<dbReference type="EnsemblBacteria" id="ABM80173">
    <property type="protein sequence ID" value="ABM80173"/>
    <property type="gene ID" value="Hbut_0301"/>
</dbReference>
<dbReference type="KEGG" id="hbu:Hbut_0301"/>
<dbReference type="EMBL" id="CP000493">
    <property type="protein sequence ID" value="ABM80173.1"/>
    <property type="molecule type" value="Genomic_DNA"/>
</dbReference>
<protein>
    <submittedName>
        <fullName evidence="1">Uncharacterized protein</fullName>
    </submittedName>
</protein>
<dbReference type="Proteomes" id="UP000002593">
    <property type="component" value="Chromosome"/>
</dbReference>
<evidence type="ECO:0000313" key="1">
    <source>
        <dbReference type="EMBL" id="ABM80173.1"/>
    </source>
</evidence>
<dbReference type="eggNOG" id="arCOG06992">
    <property type="taxonomic scope" value="Archaea"/>
</dbReference>
<dbReference type="RefSeq" id="WP_011821491.1">
    <property type="nucleotide sequence ID" value="NC_008818.1"/>
</dbReference>
<organism evidence="1 2">
    <name type="scientific">Hyperthermus butylicus (strain DSM 5456 / JCM 9403 / PLM1-5)</name>
    <dbReference type="NCBI Taxonomy" id="415426"/>
    <lineage>
        <taxon>Archaea</taxon>
        <taxon>Thermoproteota</taxon>
        <taxon>Thermoprotei</taxon>
        <taxon>Desulfurococcales</taxon>
        <taxon>Pyrodictiaceae</taxon>
        <taxon>Hyperthermus</taxon>
    </lineage>
</organism>
<dbReference type="HOGENOM" id="CLU_2392838_0_0_2"/>
<keyword evidence="2" id="KW-1185">Reference proteome</keyword>
<evidence type="ECO:0000313" key="2">
    <source>
        <dbReference type="Proteomes" id="UP000002593"/>
    </source>
</evidence>
<sequence length="93" mass="10689">MEAARDNCIVVTVRYCDDHIGYTAASWLEEFREIIEQEYSLNIIVVRIRDCSTETEPTIVVEGYGQVEGLPSDPGYLYEWLKKLLDQAAQKET</sequence>
<accession>A2BJL2</accession>
<name>A2BJL2_HYPBU</name>
<reference evidence="1 2" key="1">
    <citation type="journal article" date="2007" name="Archaea">
        <title>The genome of Hyperthermus butylicus: a sulfur-reducing, peptide fermenting, neutrophilic Crenarchaeote growing up to 108 degrees C.</title>
        <authorList>
            <person name="Brugger K."/>
            <person name="Chen L."/>
            <person name="Stark M."/>
            <person name="Zibat A."/>
            <person name="Redder P."/>
            <person name="Ruepp A."/>
            <person name="Awayez M."/>
            <person name="She Q."/>
            <person name="Garrett R.A."/>
            <person name="Klenk H.P."/>
        </authorList>
    </citation>
    <scope>NUCLEOTIDE SEQUENCE [LARGE SCALE GENOMIC DNA]</scope>
    <source>
        <strain evidence="2">DSM 5456 / JCM 9403 / PLM1-5</strain>
    </source>
</reference>